<reference evidence="3" key="1">
    <citation type="journal article" date="2019" name="Int. J. Syst. Evol. Microbiol.">
        <title>The Global Catalogue of Microorganisms (GCM) 10K type strain sequencing project: providing services to taxonomists for standard genome sequencing and annotation.</title>
        <authorList>
            <consortium name="The Broad Institute Genomics Platform"/>
            <consortium name="The Broad Institute Genome Sequencing Center for Infectious Disease"/>
            <person name="Wu L."/>
            <person name="Ma J."/>
        </authorList>
    </citation>
    <scope>NUCLEOTIDE SEQUENCE [LARGE SCALE GENOMIC DNA]</scope>
    <source>
        <strain evidence="3">JCM 4866</strain>
    </source>
</reference>
<comment type="caution">
    <text evidence="2">The sequence shown here is derived from an EMBL/GenBank/DDBJ whole genome shotgun (WGS) entry which is preliminary data.</text>
</comment>
<sequence length="49" mass="5445">MKYVAPYRRTSGRKRDAEKRRRCATGAPVTSAGAQSAITALPWNIGMHR</sequence>
<name>A0ABQ2WY39_9ACTN</name>
<organism evidence="2 3">
    <name type="scientific">Streptomyces lomondensis</name>
    <dbReference type="NCBI Taxonomy" id="68229"/>
    <lineage>
        <taxon>Bacteria</taxon>
        <taxon>Bacillati</taxon>
        <taxon>Actinomycetota</taxon>
        <taxon>Actinomycetes</taxon>
        <taxon>Kitasatosporales</taxon>
        <taxon>Streptomycetaceae</taxon>
        <taxon>Streptomyces</taxon>
    </lineage>
</organism>
<gene>
    <name evidence="2" type="ORF">GCM10010383_02050</name>
</gene>
<dbReference type="Proteomes" id="UP000617743">
    <property type="component" value="Unassembled WGS sequence"/>
</dbReference>
<accession>A0ABQ2WY39</accession>
<keyword evidence="3" id="KW-1185">Reference proteome</keyword>
<protein>
    <submittedName>
        <fullName evidence="2">Uncharacterized protein</fullName>
    </submittedName>
</protein>
<evidence type="ECO:0000256" key="1">
    <source>
        <dbReference type="SAM" id="MobiDB-lite"/>
    </source>
</evidence>
<feature type="region of interest" description="Disordered" evidence="1">
    <location>
        <begin position="1"/>
        <end position="31"/>
    </location>
</feature>
<dbReference type="EMBL" id="BMWC01000001">
    <property type="protein sequence ID" value="GGW78279.1"/>
    <property type="molecule type" value="Genomic_DNA"/>
</dbReference>
<proteinExistence type="predicted"/>
<evidence type="ECO:0000313" key="3">
    <source>
        <dbReference type="Proteomes" id="UP000617743"/>
    </source>
</evidence>
<evidence type="ECO:0000313" key="2">
    <source>
        <dbReference type="EMBL" id="GGW78279.1"/>
    </source>
</evidence>